<accession>A0A1I0QII8</accession>
<evidence type="ECO:0000313" key="2">
    <source>
        <dbReference type="Proteomes" id="UP000199437"/>
    </source>
</evidence>
<dbReference type="AlphaFoldDB" id="A0A1I0QII8"/>
<dbReference type="EMBL" id="FOIR01000002">
    <property type="protein sequence ID" value="SEW26819.1"/>
    <property type="molecule type" value="Genomic_DNA"/>
</dbReference>
<keyword evidence="2" id="KW-1185">Reference proteome</keyword>
<dbReference type="STRING" id="1267423.SAMN05216290_2368"/>
<protein>
    <submittedName>
        <fullName evidence="1">Uncharacterized protein</fullName>
    </submittedName>
</protein>
<dbReference type="Proteomes" id="UP000199437">
    <property type="component" value="Unassembled WGS sequence"/>
</dbReference>
<proteinExistence type="predicted"/>
<name>A0A1I0QII8_9BACT</name>
<dbReference type="RefSeq" id="WP_090258791.1">
    <property type="nucleotide sequence ID" value="NZ_FOIR01000002.1"/>
</dbReference>
<gene>
    <name evidence="1" type="ORF">SAMN05216290_2368</name>
</gene>
<reference evidence="2" key="1">
    <citation type="submission" date="2016-10" db="EMBL/GenBank/DDBJ databases">
        <authorList>
            <person name="Varghese N."/>
            <person name="Submissions S."/>
        </authorList>
    </citation>
    <scope>NUCLEOTIDE SEQUENCE [LARGE SCALE GENOMIC DNA]</scope>
    <source>
        <strain evidence="2">CGMCC 1.12402</strain>
    </source>
</reference>
<dbReference type="GeneID" id="99987070"/>
<evidence type="ECO:0000313" key="1">
    <source>
        <dbReference type="EMBL" id="SEW26819.1"/>
    </source>
</evidence>
<dbReference type="OrthoDB" id="893100at2"/>
<sequence length="156" mass="18037">MFEDDDDFIDPKTLPIYQKGKEIFDTVKQICDLIPEDNEELAFTQSIMLDDAMMLTVKVAGATGAGLYDIKMENAAIIRKAARDLMVQNHTLEMFGFKEVHYFQVVRELIEEYRLLFIDWVASFDPWDYAIDRWGLFNPPGVGPFDKDPDDDIPMD</sequence>
<organism evidence="1 2">
    <name type="scientific">Roseivirga pacifica</name>
    <dbReference type="NCBI Taxonomy" id="1267423"/>
    <lineage>
        <taxon>Bacteria</taxon>
        <taxon>Pseudomonadati</taxon>
        <taxon>Bacteroidota</taxon>
        <taxon>Cytophagia</taxon>
        <taxon>Cytophagales</taxon>
        <taxon>Roseivirgaceae</taxon>
        <taxon>Roseivirga</taxon>
    </lineage>
</organism>